<dbReference type="KEGG" id="cmi:CMM_0056"/>
<evidence type="ECO:0000256" key="1">
    <source>
        <dbReference type="SAM" id="MobiDB-lite"/>
    </source>
</evidence>
<reference evidence="2 3" key="1">
    <citation type="journal article" date="2008" name="J. Bacteriol.">
        <title>The genome sequence of the tomato-pathogenic actinomycete Clavibacter michiganensis subsp. michiganensis NCPPB382 reveals a large island involved in pathogenicity.</title>
        <authorList>
            <person name="Gartemann K.H."/>
            <person name="Abt B."/>
            <person name="Bekel T."/>
            <person name="Burger A."/>
            <person name="Engemann J."/>
            <person name="Flugel M."/>
            <person name="Gaigalat L."/>
            <person name="Goesmann A."/>
            <person name="Grafen I."/>
            <person name="Kalinowski J."/>
            <person name="Kaup O."/>
            <person name="Kirchner O."/>
            <person name="Krause L."/>
            <person name="Linke B."/>
            <person name="McHardy A."/>
            <person name="Meyer F."/>
            <person name="Pohle S."/>
            <person name="Ruckert C."/>
            <person name="Schneiker S."/>
            <person name="Zellermann E.M."/>
            <person name="Puhler A."/>
            <person name="Eichenlaub R."/>
            <person name="Kaiser O."/>
            <person name="Bartels D."/>
        </authorList>
    </citation>
    <scope>NUCLEOTIDE SEQUENCE [LARGE SCALE GENOMIC DNA]</scope>
    <source>
        <strain evidence="2 3">NCPPB 382</strain>
    </source>
</reference>
<gene>
    <name evidence="2" type="ordered locus">CMM_0056</name>
</gene>
<dbReference type="AlphaFoldDB" id="A5CLZ1"/>
<accession>A5CLZ1</accession>
<protein>
    <submittedName>
        <fullName evidence="2">Uncharacterized protein</fullName>
    </submittedName>
</protein>
<dbReference type="Proteomes" id="UP000001564">
    <property type="component" value="Chromosome"/>
</dbReference>
<feature type="region of interest" description="Disordered" evidence="1">
    <location>
        <begin position="13"/>
        <end position="51"/>
    </location>
</feature>
<dbReference type="HOGENOM" id="CLU_109271_0_0_11"/>
<evidence type="ECO:0000313" key="2">
    <source>
        <dbReference type="EMBL" id="CAN00071.1"/>
    </source>
</evidence>
<keyword evidence="3" id="KW-1185">Reference proteome</keyword>
<feature type="compositionally biased region" description="Basic and acidic residues" evidence="1">
    <location>
        <begin position="201"/>
        <end position="220"/>
    </location>
</feature>
<sequence length="220" mass="24445">MSAPPRVLRALGQRRDAAHCRTAARPPVGGRSCARRRARPDADNVPPLTTYPKMVHPSVALRTLADERGRALPPDRIDGEEHPVSRVKSKLDGINSLVRSTGQHPWAHLQAGYWRIQVEDRPVPGYVIRHRAELGDPFTFDVYADARNDQGQRIWIRREHSLNTAVAWMVQHSAELIAFAARSRSRSGSRGPAETTAAEHASADVDQARQLGHVERGQFG</sequence>
<evidence type="ECO:0000313" key="3">
    <source>
        <dbReference type="Proteomes" id="UP000001564"/>
    </source>
</evidence>
<feature type="region of interest" description="Disordered" evidence="1">
    <location>
        <begin position="183"/>
        <end position="220"/>
    </location>
</feature>
<dbReference type="EMBL" id="AM711867">
    <property type="protein sequence ID" value="CAN00071.1"/>
    <property type="molecule type" value="Genomic_DNA"/>
</dbReference>
<organism evidence="2 3">
    <name type="scientific">Clavibacter michiganensis subsp. michiganensis (strain NCPPB 382)</name>
    <dbReference type="NCBI Taxonomy" id="443906"/>
    <lineage>
        <taxon>Bacteria</taxon>
        <taxon>Bacillati</taxon>
        <taxon>Actinomycetota</taxon>
        <taxon>Actinomycetes</taxon>
        <taxon>Micrococcales</taxon>
        <taxon>Microbacteriaceae</taxon>
        <taxon>Clavibacter</taxon>
    </lineage>
</organism>
<name>A5CLZ1_CLAM3</name>
<proteinExistence type="predicted"/>